<dbReference type="Pfam" id="PF20557">
    <property type="entry name" value="DnaT_2"/>
    <property type="match status" value="1"/>
</dbReference>
<evidence type="ECO:0000313" key="4">
    <source>
        <dbReference type="Proteomes" id="UP001320831"/>
    </source>
</evidence>
<dbReference type="Proteomes" id="UP001320831">
    <property type="component" value="Unassembled WGS sequence"/>
</dbReference>
<sequence length="176" mass="19252">MDAVCGDRFPGEPTGGIEQDRAWPRTGAADKRGKAIASNAVPNRVVHASYHATLAELDSPGSLEPIITAGERIKREKVGPLETEYADTADMDPVQSMTPVLTAIEELLEPLLRTSADIPAIFWWCDVAKFDYGRSKATAARLIKRYGQQGAIRRTTMTGGDPWNRLERTITRAPSS</sequence>
<name>A0ABT2LQI2_9HYPH</name>
<gene>
    <name evidence="3" type="ORF">N5A92_17400</name>
</gene>
<comment type="caution">
    <text evidence="3">The sequence shown here is derived from an EMBL/GenBank/DDBJ whole genome shotgun (WGS) entry which is preliminary data.</text>
</comment>
<protein>
    <recommendedName>
        <fullName evidence="2">Putative DnaT-like domain-containing protein</fullName>
    </recommendedName>
</protein>
<evidence type="ECO:0000259" key="2">
    <source>
        <dbReference type="Pfam" id="PF20557"/>
    </source>
</evidence>
<reference evidence="3 4" key="1">
    <citation type="submission" date="2022-09" db="EMBL/GenBank/DDBJ databases">
        <title>Chelativorans salina sp. nov., a novel slightly halophilic bacterium isolated from a saline lake sediment enrichment.</title>
        <authorList>
            <person name="Gao L."/>
            <person name="Fang B.-Z."/>
            <person name="Li W.-J."/>
        </authorList>
    </citation>
    <scope>NUCLEOTIDE SEQUENCE [LARGE SCALE GENOMIC DNA]</scope>
    <source>
        <strain evidence="3 4">EGI FJ00035</strain>
    </source>
</reference>
<evidence type="ECO:0000256" key="1">
    <source>
        <dbReference type="SAM" id="MobiDB-lite"/>
    </source>
</evidence>
<dbReference type="EMBL" id="JAOCZP010000005">
    <property type="protein sequence ID" value="MCT7376810.1"/>
    <property type="molecule type" value="Genomic_DNA"/>
</dbReference>
<dbReference type="InterPro" id="IPR046787">
    <property type="entry name" value="DnaT_2"/>
</dbReference>
<evidence type="ECO:0000313" key="3">
    <source>
        <dbReference type="EMBL" id="MCT7376810.1"/>
    </source>
</evidence>
<accession>A0ABT2LQI2</accession>
<organism evidence="3 4">
    <name type="scientific">Chelativorans salis</name>
    <dbReference type="NCBI Taxonomy" id="2978478"/>
    <lineage>
        <taxon>Bacteria</taxon>
        <taxon>Pseudomonadati</taxon>
        <taxon>Pseudomonadota</taxon>
        <taxon>Alphaproteobacteria</taxon>
        <taxon>Hyphomicrobiales</taxon>
        <taxon>Phyllobacteriaceae</taxon>
        <taxon>Chelativorans</taxon>
    </lineage>
</organism>
<feature type="domain" description="Putative DnaT-like" evidence="2">
    <location>
        <begin position="9"/>
        <end position="113"/>
    </location>
</feature>
<feature type="region of interest" description="Disordered" evidence="1">
    <location>
        <begin position="1"/>
        <end position="21"/>
    </location>
</feature>
<keyword evidence="4" id="KW-1185">Reference proteome</keyword>
<dbReference type="RefSeq" id="WP_260905015.1">
    <property type="nucleotide sequence ID" value="NZ_JAOCZP010000005.1"/>
</dbReference>
<proteinExistence type="predicted"/>